<dbReference type="PANTHER" id="PTHR15336:SF0">
    <property type="entry name" value="CYTOCHROME B-C1 COMPLEX SUBUNIT 6, MITOCHONDRIAL"/>
    <property type="match status" value="1"/>
</dbReference>
<proteinExistence type="inferred from homology"/>
<feature type="compositionally biased region" description="Acidic residues" evidence="10">
    <location>
        <begin position="26"/>
        <end position="72"/>
    </location>
</feature>
<dbReference type="InterPro" id="IPR036811">
    <property type="entry name" value="Ubol_cytC_Rdtase_hinge_dom_sf"/>
</dbReference>
<keyword evidence="13" id="KW-1185">Reference proteome</keyword>
<evidence type="ECO:0000256" key="7">
    <source>
        <dbReference type="ARBA" id="ARBA00023128"/>
    </source>
</evidence>
<feature type="domain" description="Ubiquinol-cytochrome C reductase hinge" evidence="11">
    <location>
        <begin position="72"/>
        <end position="139"/>
    </location>
</feature>
<dbReference type="Gene3D" id="1.10.287.20">
    <property type="entry name" value="Ubiquinol-cytochrome C reductase hinge domain"/>
    <property type="match status" value="1"/>
</dbReference>
<keyword evidence="8" id="KW-0472">Membrane</keyword>
<keyword evidence="5" id="KW-0999">Mitochondrion inner membrane</keyword>
<dbReference type="Proteomes" id="UP000799302">
    <property type="component" value="Unassembled WGS sequence"/>
</dbReference>
<evidence type="ECO:0000256" key="1">
    <source>
        <dbReference type="ARBA" id="ARBA00004137"/>
    </source>
</evidence>
<evidence type="ECO:0000256" key="10">
    <source>
        <dbReference type="SAM" id="MobiDB-lite"/>
    </source>
</evidence>
<reference evidence="12" key="1">
    <citation type="journal article" date="2020" name="Stud. Mycol.">
        <title>101 Dothideomycetes genomes: a test case for predicting lifestyles and emergence of pathogens.</title>
        <authorList>
            <person name="Haridas S."/>
            <person name="Albert R."/>
            <person name="Binder M."/>
            <person name="Bloem J."/>
            <person name="Labutti K."/>
            <person name="Salamov A."/>
            <person name="Andreopoulos B."/>
            <person name="Baker S."/>
            <person name="Barry K."/>
            <person name="Bills G."/>
            <person name="Bluhm B."/>
            <person name="Cannon C."/>
            <person name="Castanera R."/>
            <person name="Culley D."/>
            <person name="Daum C."/>
            <person name="Ezra D."/>
            <person name="Gonzalez J."/>
            <person name="Henrissat B."/>
            <person name="Kuo A."/>
            <person name="Liang C."/>
            <person name="Lipzen A."/>
            <person name="Lutzoni F."/>
            <person name="Magnuson J."/>
            <person name="Mondo S."/>
            <person name="Nolan M."/>
            <person name="Ohm R."/>
            <person name="Pangilinan J."/>
            <person name="Park H.-J."/>
            <person name="Ramirez L."/>
            <person name="Alfaro M."/>
            <person name="Sun H."/>
            <person name="Tritt A."/>
            <person name="Yoshinaga Y."/>
            <person name="Zwiers L.-H."/>
            <person name="Turgeon B."/>
            <person name="Goodwin S."/>
            <person name="Spatafora J."/>
            <person name="Crous P."/>
            <person name="Grigoriev I."/>
        </authorList>
    </citation>
    <scope>NUCLEOTIDE SEQUENCE</scope>
    <source>
        <strain evidence="12">CBS 115976</strain>
    </source>
</reference>
<keyword evidence="6" id="KW-0249">Electron transport</keyword>
<evidence type="ECO:0000256" key="9">
    <source>
        <dbReference type="ARBA" id="ARBA00023157"/>
    </source>
</evidence>
<dbReference type="AlphaFoldDB" id="A0A6A6UTN8"/>
<feature type="compositionally biased region" description="Basic and acidic residues" evidence="10">
    <location>
        <begin position="73"/>
        <end position="83"/>
    </location>
</feature>
<gene>
    <name evidence="12" type="ORF">BT63DRAFT_409243</name>
</gene>
<dbReference type="Pfam" id="PF02320">
    <property type="entry name" value="UCR_hinge"/>
    <property type="match status" value="1"/>
</dbReference>
<evidence type="ECO:0000256" key="6">
    <source>
        <dbReference type="ARBA" id="ARBA00022982"/>
    </source>
</evidence>
<dbReference type="GO" id="GO:0005743">
    <property type="term" value="C:mitochondrial inner membrane"/>
    <property type="evidence" value="ECO:0007669"/>
    <property type="project" value="UniProtKB-SubCell"/>
</dbReference>
<evidence type="ECO:0000313" key="12">
    <source>
        <dbReference type="EMBL" id="KAF2675136.1"/>
    </source>
</evidence>
<evidence type="ECO:0000256" key="4">
    <source>
        <dbReference type="ARBA" id="ARBA00022660"/>
    </source>
</evidence>
<evidence type="ECO:0000256" key="2">
    <source>
        <dbReference type="ARBA" id="ARBA00006498"/>
    </source>
</evidence>
<evidence type="ECO:0000313" key="13">
    <source>
        <dbReference type="Proteomes" id="UP000799302"/>
    </source>
</evidence>
<keyword evidence="3" id="KW-0813">Transport</keyword>
<keyword evidence="9" id="KW-1015">Disulfide bond</keyword>
<comment type="subcellular location">
    <subcellularLocation>
        <location evidence="1">Mitochondrion inner membrane</location>
        <topology evidence="1">Peripheral membrane protein</topology>
        <orientation evidence="1">Intermembrane side</orientation>
    </subcellularLocation>
</comment>
<evidence type="ECO:0000256" key="8">
    <source>
        <dbReference type="ARBA" id="ARBA00023136"/>
    </source>
</evidence>
<evidence type="ECO:0000259" key="11">
    <source>
        <dbReference type="Pfam" id="PF02320"/>
    </source>
</evidence>
<accession>A0A6A6UTN8</accession>
<dbReference type="FunFam" id="1.10.287.20:FF:000001">
    <property type="entry name" value="Cytochrome b-c1 complex subunit 6"/>
    <property type="match status" value="1"/>
</dbReference>
<evidence type="ECO:0000256" key="3">
    <source>
        <dbReference type="ARBA" id="ARBA00022448"/>
    </source>
</evidence>
<comment type="similarity">
    <text evidence="2">Belongs to the UQCRH/QCR6 family.</text>
</comment>
<dbReference type="SUPFAM" id="SSF81531">
    <property type="entry name" value="Non-heme 11 kDa protein of cytochrome bc1 complex (Ubiquinol-cytochrome c reductase)"/>
    <property type="match status" value="1"/>
</dbReference>
<organism evidence="12 13">
    <name type="scientific">Microthyrium microscopicum</name>
    <dbReference type="NCBI Taxonomy" id="703497"/>
    <lineage>
        <taxon>Eukaryota</taxon>
        <taxon>Fungi</taxon>
        <taxon>Dikarya</taxon>
        <taxon>Ascomycota</taxon>
        <taxon>Pezizomycotina</taxon>
        <taxon>Dothideomycetes</taxon>
        <taxon>Dothideomycetes incertae sedis</taxon>
        <taxon>Microthyriales</taxon>
        <taxon>Microthyriaceae</taxon>
        <taxon>Microthyrium</taxon>
    </lineage>
</organism>
<keyword evidence="7" id="KW-0496">Mitochondrion</keyword>
<feature type="region of interest" description="Disordered" evidence="10">
    <location>
        <begin position="13"/>
        <end position="85"/>
    </location>
</feature>
<dbReference type="InterPro" id="IPR003422">
    <property type="entry name" value="Cyt_b-c1_6"/>
</dbReference>
<protein>
    <submittedName>
        <fullName evidence="12">Non-heme 11 kDa protein of cytochrome bc1 complex</fullName>
    </submittedName>
</protein>
<dbReference type="EMBL" id="MU004230">
    <property type="protein sequence ID" value="KAF2675136.1"/>
    <property type="molecule type" value="Genomic_DNA"/>
</dbReference>
<keyword evidence="4" id="KW-0679">Respiratory chain</keyword>
<dbReference type="PANTHER" id="PTHR15336">
    <property type="entry name" value="UBIQUINOL-CYTOCHROME C REDUCTASE COMPLEX 7.8 KDA PROTEIN"/>
    <property type="match status" value="1"/>
</dbReference>
<name>A0A6A6UTN8_9PEZI</name>
<dbReference type="GO" id="GO:0006122">
    <property type="term" value="P:mitochondrial electron transport, ubiquinol to cytochrome c"/>
    <property type="evidence" value="ECO:0007669"/>
    <property type="project" value="InterPro"/>
</dbReference>
<dbReference type="OrthoDB" id="405848at2759"/>
<sequence length="139" mass="15650">MGFLDTLASFVPFSEAVHADAPPKDEPEDAAPADDSEDKSKDEESEEDAPAEEDAAEEPAEEEEEEEEEPEDPKEKLETECKESAQCSKYKSHYDHCAKRVDEQVEKNGKPEEDCVEEFFELVHCATNCAAPQLWKLLK</sequence>
<evidence type="ECO:0000256" key="5">
    <source>
        <dbReference type="ARBA" id="ARBA00022792"/>
    </source>
</evidence>
<dbReference type="InterPro" id="IPR023184">
    <property type="entry name" value="Ubol_cytC_Rdtase_hinge_dom"/>
</dbReference>